<reference evidence="2 3" key="1">
    <citation type="submission" date="2019-03" db="EMBL/GenBank/DDBJ databases">
        <title>Genomic Encyclopedia of Type Strains, Phase IV (KMG-IV): sequencing the most valuable type-strain genomes for metagenomic binning, comparative biology and taxonomic classification.</title>
        <authorList>
            <person name="Goeker M."/>
        </authorList>
    </citation>
    <scope>NUCLEOTIDE SEQUENCE [LARGE SCALE GENOMIC DNA]</scope>
    <source>
        <strain evidence="2 3">DSM 24830</strain>
    </source>
</reference>
<dbReference type="Proteomes" id="UP000294887">
    <property type="component" value="Unassembled WGS sequence"/>
</dbReference>
<keyword evidence="1" id="KW-0732">Signal</keyword>
<proteinExistence type="predicted"/>
<accession>A0A4R1F139</accession>
<dbReference type="EMBL" id="SMFQ01000004">
    <property type="protein sequence ID" value="TCJ85208.1"/>
    <property type="molecule type" value="Genomic_DNA"/>
</dbReference>
<feature type="chain" id="PRO_5020652257" evidence="1">
    <location>
        <begin position="26"/>
        <end position="340"/>
    </location>
</feature>
<feature type="signal peptide" evidence="1">
    <location>
        <begin position="1"/>
        <end position="25"/>
    </location>
</feature>
<dbReference type="RefSeq" id="WP_131906909.1">
    <property type="nucleotide sequence ID" value="NZ_BAAAFU010000001.1"/>
</dbReference>
<keyword evidence="3" id="KW-1185">Reference proteome</keyword>
<sequence length="340" mass="39019">MKWHARPLATMSIILLSVISQPSNASEPLLTEPSATIKISPALHTVSISQSQGKQSENLPLLNVDEIHFQIQDCEDYPYHANDNHNNDQAQNESGFQYAVNKNSDSNKHNIGKTKLLRDIKQGLETGLQCLAGNSPAGKLHPYHEEQALRLIKILNSKQAKTFRCVKDKTFAYAISTLPSDKQAQLKKDDITRTIRYPGVIVDTYRIGGFISDKFNAETYRNFFKLNEEQIAEISNGKPVHLDTMHRYKNRSSLMFHEMIHWLGHEHSSINPDVTDLYDTCCFGGSDHITDNIANKKYQTKACNILKDKELWEANSYKKMQLWHFKEYDQLKREMRSSYD</sequence>
<evidence type="ECO:0000313" key="2">
    <source>
        <dbReference type="EMBL" id="TCJ85208.1"/>
    </source>
</evidence>
<dbReference type="AlphaFoldDB" id="A0A4R1F139"/>
<comment type="caution">
    <text evidence="2">The sequence shown here is derived from an EMBL/GenBank/DDBJ whole genome shotgun (WGS) entry which is preliminary data.</text>
</comment>
<evidence type="ECO:0000313" key="3">
    <source>
        <dbReference type="Proteomes" id="UP000294887"/>
    </source>
</evidence>
<name>A0A4R1F139_9GAMM</name>
<evidence type="ECO:0000256" key="1">
    <source>
        <dbReference type="SAM" id="SignalP"/>
    </source>
</evidence>
<organism evidence="2 3">
    <name type="scientific">Cocleimonas flava</name>
    <dbReference type="NCBI Taxonomy" id="634765"/>
    <lineage>
        <taxon>Bacteria</taxon>
        <taxon>Pseudomonadati</taxon>
        <taxon>Pseudomonadota</taxon>
        <taxon>Gammaproteobacteria</taxon>
        <taxon>Thiotrichales</taxon>
        <taxon>Thiotrichaceae</taxon>
        <taxon>Cocleimonas</taxon>
    </lineage>
</organism>
<protein>
    <submittedName>
        <fullName evidence="2">Uncharacterized protein</fullName>
    </submittedName>
</protein>
<gene>
    <name evidence="2" type="ORF">EV695_3175</name>
</gene>
<dbReference type="OrthoDB" id="5622193at2"/>